<dbReference type="AlphaFoldDB" id="A0A5D3WGN7"/>
<dbReference type="RefSeq" id="WP_187426819.1">
    <property type="nucleotide sequence ID" value="NZ_VNIB01000017.1"/>
</dbReference>
<dbReference type="Proteomes" id="UP000324159">
    <property type="component" value="Unassembled WGS sequence"/>
</dbReference>
<evidence type="ECO:0000313" key="1">
    <source>
        <dbReference type="EMBL" id="TYO95754.1"/>
    </source>
</evidence>
<sequence>MDYMGYHDLFDHLLTPPRDGQQPPATGRHPWIRRLFFVRRQGTKN</sequence>
<reference evidence="1 2" key="1">
    <citation type="submission" date="2019-07" db="EMBL/GenBank/DDBJ databases">
        <title>Genomic Encyclopedia of Type Strains, Phase IV (KMG-IV): sequencing the most valuable type-strain genomes for metagenomic binning, comparative biology and taxonomic classification.</title>
        <authorList>
            <person name="Goeker M."/>
        </authorList>
    </citation>
    <scope>NUCLEOTIDE SEQUENCE [LARGE SCALE GENOMIC DNA]</scope>
    <source>
        <strain evidence="1 2">SS015</strain>
    </source>
</reference>
<comment type="caution">
    <text evidence="1">The sequence shown here is derived from an EMBL/GenBank/DDBJ whole genome shotgun (WGS) entry which is preliminary data.</text>
</comment>
<gene>
    <name evidence="1" type="ORF">EDC39_11711</name>
</gene>
<accession>A0A5D3WGN7</accession>
<name>A0A5D3WGN7_9BACT</name>
<protein>
    <submittedName>
        <fullName evidence="1">Uncharacterized protein</fullName>
    </submittedName>
</protein>
<evidence type="ECO:0000313" key="2">
    <source>
        <dbReference type="Proteomes" id="UP000324159"/>
    </source>
</evidence>
<keyword evidence="2" id="KW-1185">Reference proteome</keyword>
<organism evidence="1 2">
    <name type="scientific">Geothermobacter ehrlichii</name>
    <dbReference type="NCBI Taxonomy" id="213224"/>
    <lineage>
        <taxon>Bacteria</taxon>
        <taxon>Pseudomonadati</taxon>
        <taxon>Thermodesulfobacteriota</taxon>
        <taxon>Desulfuromonadia</taxon>
        <taxon>Desulfuromonadales</taxon>
        <taxon>Geothermobacteraceae</taxon>
        <taxon>Geothermobacter</taxon>
    </lineage>
</organism>
<proteinExistence type="predicted"/>
<dbReference type="EMBL" id="VNIB01000017">
    <property type="protein sequence ID" value="TYO95754.1"/>
    <property type="molecule type" value="Genomic_DNA"/>
</dbReference>